<name>A0A498IJ29_MALDO</name>
<feature type="compositionally biased region" description="Basic and acidic residues" evidence="3">
    <location>
        <begin position="114"/>
        <end position="162"/>
    </location>
</feature>
<feature type="region of interest" description="Disordered" evidence="3">
    <location>
        <begin position="86"/>
        <end position="171"/>
    </location>
</feature>
<sequence length="271" mass="30329">MAPKRSAKMVVKTTKRVVKETVEVSVVITRRKKQQEDRPLETISVENNDSNQTQNVEVSVGKEPLKTSIIPIETLEQVIPIETQAENQTLKTQNAEVQVDREAEENPTTPDPQETEKLSKEEDQKSEEDKTLRGGENKDAEDLTKTEEQASKKGEKKSEVKGGKRREKRRSRGREEYKIYVYKVLKQVHPGMGVSSKAMTVLNNLMNDMFEKLADEASRLTTYTARKTLSSREIQGAVKLVLTGELGRHAMAEGTKAVSTYVSYGGGSSKS</sequence>
<protein>
    <recommendedName>
        <fullName evidence="4">Core Histone H2A/H2B/H3 domain-containing protein</fullName>
    </recommendedName>
</protein>
<evidence type="ECO:0000313" key="6">
    <source>
        <dbReference type="Proteomes" id="UP000290289"/>
    </source>
</evidence>
<dbReference type="Pfam" id="PF00125">
    <property type="entry name" value="Histone"/>
    <property type="match status" value="1"/>
</dbReference>
<dbReference type="EMBL" id="RDQH01000337">
    <property type="protein sequence ID" value="RXH83558.1"/>
    <property type="molecule type" value="Genomic_DNA"/>
</dbReference>
<dbReference type="InterPro" id="IPR007125">
    <property type="entry name" value="H2A/H2B/H3"/>
</dbReference>
<feature type="compositionally biased region" description="Polar residues" evidence="3">
    <location>
        <begin position="44"/>
        <end position="57"/>
    </location>
</feature>
<evidence type="ECO:0000256" key="3">
    <source>
        <dbReference type="SAM" id="MobiDB-lite"/>
    </source>
</evidence>
<evidence type="ECO:0000259" key="4">
    <source>
        <dbReference type="Pfam" id="PF00125"/>
    </source>
</evidence>
<dbReference type="PRINTS" id="PR00621">
    <property type="entry name" value="HISTONEH2B"/>
</dbReference>
<dbReference type="FunFam" id="1.10.20.10:FF:000043">
    <property type="entry name" value="Histone H2B"/>
    <property type="match status" value="1"/>
</dbReference>
<dbReference type="GO" id="GO:0003677">
    <property type="term" value="F:DNA binding"/>
    <property type="evidence" value="ECO:0007669"/>
    <property type="project" value="InterPro"/>
</dbReference>
<feature type="compositionally biased region" description="Polar residues" evidence="3">
    <location>
        <begin position="86"/>
        <end position="96"/>
    </location>
</feature>
<gene>
    <name evidence="5" type="ORF">DVH24_005811</name>
</gene>
<dbReference type="InterPro" id="IPR000558">
    <property type="entry name" value="Histone_H2B"/>
</dbReference>
<evidence type="ECO:0000256" key="1">
    <source>
        <dbReference type="ARBA" id="ARBA00002001"/>
    </source>
</evidence>
<feature type="region of interest" description="Disordered" evidence="3">
    <location>
        <begin position="31"/>
        <end position="59"/>
    </location>
</feature>
<dbReference type="AlphaFoldDB" id="A0A498IJ29"/>
<proteinExistence type="inferred from homology"/>
<dbReference type="InterPro" id="IPR009072">
    <property type="entry name" value="Histone-fold"/>
</dbReference>
<dbReference type="SUPFAM" id="SSF47113">
    <property type="entry name" value="Histone-fold"/>
    <property type="match status" value="1"/>
</dbReference>
<comment type="similarity">
    <text evidence="2">Belongs to the histone H2B family.</text>
</comment>
<dbReference type="GO" id="GO:0005634">
    <property type="term" value="C:nucleus"/>
    <property type="evidence" value="ECO:0007669"/>
    <property type="project" value="UniProtKB-ARBA"/>
</dbReference>
<reference evidence="5 6" key="1">
    <citation type="submission" date="2018-10" db="EMBL/GenBank/DDBJ databases">
        <title>A high-quality apple genome assembly.</title>
        <authorList>
            <person name="Hu J."/>
        </authorList>
    </citation>
    <scope>NUCLEOTIDE SEQUENCE [LARGE SCALE GENOMIC DNA]</scope>
    <source>
        <strain evidence="6">cv. HFTH1</strain>
        <tissue evidence="5">Young leaf</tissue>
    </source>
</reference>
<evidence type="ECO:0000256" key="2">
    <source>
        <dbReference type="ARBA" id="ARBA00006846"/>
    </source>
</evidence>
<dbReference type="Gene3D" id="1.10.20.10">
    <property type="entry name" value="Histone, subunit A"/>
    <property type="match status" value="1"/>
</dbReference>
<keyword evidence="6" id="KW-1185">Reference proteome</keyword>
<organism evidence="5 6">
    <name type="scientific">Malus domestica</name>
    <name type="common">Apple</name>
    <name type="synonym">Pyrus malus</name>
    <dbReference type="NCBI Taxonomy" id="3750"/>
    <lineage>
        <taxon>Eukaryota</taxon>
        <taxon>Viridiplantae</taxon>
        <taxon>Streptophyta</taxon>
        <taxon>Embryophyta</taxon>
        <taxon>Tracheophyta</taxon>
        <taxon>Spermatophyta</taxon>
        <taxon>Magnoliopsida</taxon>
        <taxon>eudicotyledons</taxon>
        <taxon>Gunneridae</taxon>
        <taxon>Pentapetalae</taxon>
        <taxon>rosids</taxon>
        <taxon>fabids</taxon>
        <taxon>Rosales</taxon>
        <taxon>Rosaceae</taxon>
        <taxon>Amygdaloideae</taxon>
        <taxon>Maleae</taxon>
        <taxon>Malus</taxon>
    </lineage>
</organism>
<dbReference type="Proteomes" id="UP000290289">
    <property type="component" value="Chromosome 11"/>
</dbReference>
<dbReference type="SMART" id="SM00427">
    <property type="entry name" value="H2B"/>
    <property type="match status" value="1"/>
</dbReference>
<dbReference type="STRING" id="3750.A0A498IJ29"/>
<feature type="domain" description="Core Histone H2A/H2B/H3" evidence="4">
    <location>
        <begin position="160"/>
        <end position="240"/>
    </location>
</feature>
<dbReference type="GO" id="GO:0000786">
    <property type="term" value="C:nucleosome"/>
    <property type="evidence" value="ECO:0007669"/>
    <property type="project" value="InterPro"/>
</dbReference>
<evidence type="ECO:0000313" key="5">
    <source>
        <dbReference type="EMBL" id="RXH83558.1"/>
    </source>
</evidence>
<comment type="function">
    <text evidence="1">Core component of nucleosome. Nucleosomes wrap and compact DNA into chromatin, limiting DNA accessibility to the cellular machineries which require DNA as a template. Histones thereby play a central role in transcription regulation, DNA repair, DNA replication and chromosomal stability. DNA accessibility is regulated via a complex set of post-translational modifications of histones, also called histone code, and nucleosome remodeling.</text>
</comment>
<accession>A0A498IJ29</accession>
<dbReference type="CDD" id="cd22910">
    <property type="entry name" value="HFD_H2B"/>
    <property type="match status" value="1"/>
</dbReference>
<dbReference type="PANTHER" id="PTHR23428">
    <property type="entry name" value="HISTONE H2B"/>
    <property type="match status" value="1"/>
</dbReference>
<dbReference type="GO" id="GO:0030527">
    <property type="term" value="F:structural constituent of chromatin"/>
    <property type="evidence" value="ECO:0007669"/>
    <property type="project" value="InterPro"/>
</dbReference>
<dbReference type="GO" id="GO:0046982">
    <property type="term" value="F:protein heterodimerization activity"/>
    <property type="evidence" value="ECO:0007669"/>
    <property type="project" value="InterPro"/>
</dbReference>
<comment type="caution">
    <text evidence="5">The sequence shown here is derived from an EMBL/GenBank/DDBJ whole genome shotgun (WGS) entry which is preliminary data.</text>
</comment>